<dbReference type="InterPro" id="IPR041373">
    <property type="entry name" value="RT_RNaseH"/>
</dbReference>
<evidence type="ECO:0000256" key="6">
    <source>
        <dbReference type="ARBA" id="ARBA00022918"/>
    </source>
</evidence>
<accession>A0A6A4DXJ9</accession>
<dbReference type="SUPFAM" id="SSF56672">
    <property type="entry name" value="DNA/RNA polymerases"/>
    <property type="match status" value="1"/>
</dbReference>
<evidence type="ECO:0000313" key="9">
    <source>
        <dbReference type="Proteomes" id="UP000434957"/>
    </source>
</evidence>
<dbReference type="PANTHER" id="PTHR37984:SF5">
    <property type="entry name" value="PROTEIN NYNRIN-LIKE"/>
    <property type="match status" value="1"/>
</dbReference>
<keyword evidence="9" id="KW-1185">Reference proteome</keyword>
<dbReference type="Gene3D" id="3.10.20.370">
    <property type="match status" value="1"/>
</dbReference>
<dbReference type="GO" id="GO:0016787">
    <property type="term" value="F:hydrolase activity"/>
    <property type="evidence" value="ECO:0007669"/>
    <property type="project" value="UniProtKB-KW"/>
</dbReference>
<dbReference type="GO" id="GO:0004519">
    <property type="term" value="F:endonuclease activity"/>
    <property type="evidence" value="ECO:0007669"/>
    <property type="project" value="UniProtKB-KW"/>
</dbReference>
<organism evidence="8 9">
    <name type="scientific">Phytophthora rubi</name>
    <dbReference type="NCBI Taxonomy" id="129364"/>
    <lineage>
        <taxon>Eukaryota</taxon>
        <taxon>Sar</taxon>
        <taxon>Stramenopiles</taxon>
        <taxon>Oomycota</taxon>
        <taxon>Peronosporomycetes</taxon>
        <taxon>Peronosporales</taxon>
        <taxon>Peronosporaceae</taxon>
        <taxon>Phytophthora</taxon>
    </lineage>
</organism>
<comment type="caution">
    <text evidence="8">The sequence shown here is derived from an EMBL/GenBank/DDBJ whole genome shotgun (WGS) entry which is preliminary data.</text>
</comment>
<sequence length="321" mass="36661">MEPDKVQTIKDWPVPRTQEELHSFLGLTGYVQRFGPAYASLTASMFPLLKKKNKRNTKIHFSDEQLKNFKELKRRLRNPPVLHLPDFSQPMHQRIDASKFAVGGALFQVVDGVERPIAYTSRKMKSAELNYSTQQQELLAIVDALAAFRIYCLDGLSIVETDHKSLEGLFTQKMTNRRLARWYDTLAEYQPMFSYLPGAKKGIADALSRRPDLQPDTKFFHDLSATSFDDTSFSLAISKVSGDSEFISRIKKSYKKERDVHAILAAIKKRKYDSKSKHEHQQHNKYRYYSEANGLLCYARQLSASVTTPTTEGIPALSARS</sequence>
<evidence type="ECO:0000313" key="8">
    <source>
        <dbReference type="EMBL" id="KAE9315992.1"/>
    </source>
</evidence>
<dbReference type="Proteomes" id="UP000434957">
    <property type="component" value="Unassembled WGS sequence"/>
</dbReference>
<dbReference type="InterPro" id="IPR043128">
    <property type="entry name" value="Rev_trsase/Diguanyl_cyclase"/>
</dbReference>
<evidence type="ECO:0000256" key="1">
    <source>
        <dbReference type="ARBA" id="ARBA00022679"/>
    </source>
</evidence>
<evidence type="ECO:0000256" key="3">
    <source>
        <dbReference type="ARBA" id="ARBA00022722"/>
    </source>
</evidence>
<dbReference type="FunFam" id="3.30.70.270:FF:000020">
    <property type="entry name" value="Transposon Tf2-6 polyprotein-like Protein"/>
    <property type="match status" value="1"/>
</dbReference>
<dbReference type="PANTHER" id="PTHR37984">
    <property type="entry name" value="PROTEIN CBG26694"/>
    <property type="match status" value="1"/>
</dbReference>
<keyword evidence="1" id="KW-0808">Transferase</keyword>
<dbReference type="EMBL" id="QXFT01001543">
    <property type="protein sequence ID" value="KAE9315992.1"/>
    <property type="molecule type" value="Genomic_DNA"/>
</dbReference>
<keyword evidence="5" id="KW-0378">Hydrolase</keyword>
<keyword evidence="6" id="KW-0695">RNA-directed DNA polymerase</keyword>
<dbReference type="CDD" id="cd09274">
    <property type="entry name" value="RNase_HI_RT_Ty3"/>
    <property type="match status" value="1"/>
</dbReference>
<name>A0A6A4DXJ9_9STRA</name>
<dbReference type="Pfam" id="PF17917">
    <property type="entry name" value="RT_RNaseH"/>
    <property type="match status" value="1"/>
</dbReference>
<proteinExistence type="predicted"/>
<keyword evidence="4" id="KW-0255">Endonuclease</keyword>
<dbReference type="Gene3D" id="3.30.70.270">
    <property type="match status" value="1"/>
</dbReference>
<evidence type="ECO:0000256" key="4">
    <source>
        <dbReference type="ARBA" id="ARBA00022759"/>
    </source>
</evidence>
<reference evidence="8 9" key="1">
    <citation type="submission" date="2018-08" db="EMBL/GenBank/DDBJ databases">
        <title>Genomic investigation of the strawberry pathogen Phytophthora fragariae indicates pathogenicity is determined by transcriptional variation in three key races.</title>
        <authorList>
            <person name="Adams T.M."/>
            <person name="Armitage A.D."/>
            <person name="Sobczyk M.K."/>
            <person name="Bates H.J."/>
            <person name="Dunwell J.M."/>
            <person name="Nellist C.F."/>
            <person name="Harrison R.J."/>
        </authorList>
    </citation>
    <scope>NUCLEOTIDE SEQUENCE [LARGE SCALE GENOMIC DNA]</scope>
    <source>
        <strain evidence="8 9">SCRP333</strain>
    </source>
</reference>
<feature type="domain" description="Reverse transcriptase RNase H-like" evidence="7">
    <location>
        <begin position="86"/>
        <end position="189"/>
    </location>
</feature>
<protein>
    <recommendedName>
        <fullName evidence="7">Reverse transcriptase RNase H-like domain-containing protein</fullName>
    </recommendedName>
</protein>
<dbReference type="InterPro" id="IPR050951">
    <property type="entry name" value="Retrovirus_Pol_polyprotein"/>
</dbReference>
<dbReference type="InterPro" id="IPR043502">
    <property type="entry name" value="DNA/RNA_pol_sf"/>
</dbReference>
<evidence type="ECO:0000256" key="2">
    <source>
        <dbReference type="ARBA" id="ARBA00022695"/>
    </source>
</evidence>
<dbReference type="AlphaFoldDB" id="A0A6A4DXJ9"/>
<gene>
    <name evidence="8" type="ORF">PR003_g18845</name>
</gene>
<evidence type="ECO:0000256" key="5">
    <source>
        <dbReference type="ARBA" id="ARBA00022801"/>
    </source>
</evidence>
<keyword evidence="2" id="KW-0548">Nucleotidyltransferase</keyword>
<dbReference type="GO" id="GO:0003964">
    <property type="term" value="F:RNA-directed DNA polymerase activity"/>
    <property type="evidence" value="ECO:0007669"/>
    <property type="project" value="UniProtKB-KW"/>
</dbReference>
<keyword evidence="3" id="KW-0540">Nuclease</keyword>
<evidence type="ECO:0000259" key="7">
    <source>
        <dbReference type="Pfam" id="PF17917"/>
    </source>
</evidence>